<dbReference type="GeneID" id="25036704"/>
<feature type="transmembrane region" description="Helical" evidence="1">
    <location>
        <begin position="21"/>
        <end position="40"/>
    </location>
</feature>
<keyword evidence="1" id="KW-0472">Membrane</keyword>
<evidence type="ECO:0000313" key="2">
    <source>
        <dbReference type="EMBL" id="EPY51204.1"/>
    </source>
</evidence>
<evidence type="ECO:0000256" key="1">
    <source>
        <dbReference type="SAM" id="Phobius"/>
    </source>
</evidence>
<accession>S9VY83</accession>
<dbReference type="Proteomes" id="UP000015464">
    <property type="component" value="Unassembled WGS sequence"/>
</dbReference>
<protein>
    <submittedName>
        <fullName evidence="2">Uncharacterized protein</fullName>
    </submittedName>
</protein>
<evidence type="ECO:0000313" key="3">
    <source>
        <dbReference type="Proteomes" id="UP000015464"/>
    </source>
</evidence>
<dbReference type="AlphaFoldDB" id="S9VY83"/>
<reference evidence="2 3" key="1">
    <citation type="journal article" date="2011" name="Science">
        <title>Comparative functional genomics of the fission yeasts.</title>
        <authorList>
            <person name="Rhind N."/>
            <person name="Chen Z."/>
            <person name="Yassour M."/>
            <person name="Thompson D.A."/>
            <person name="Haas B.J."/>
            <person name="Habib N."/>
            <person name="Wapinski I."/>
            <person name="Roy S."/>
            <person name="Lin M.F."/>
            <person name="Heiman D.I."/>
            <person name="Young S.K."/>
            <person name="Furuya K."/>
            <person name="Guo Y."/>
            <person name="Pidoux A."/>
            <person name="Chen H.M."/>
            <person name="Robbertse B."/>
            <person name="Goldberg J.M."/>
            <person name="Aoki K."/>
            <person name="Bayne E.H."/>
            <person name="Berlin A.M."/>
            <person name="Desjardins C.A."/>
            <person name="Dobbs E."/>
            <person name="Dukaj L."/>
            <person name="Fan L."/>
            <person name="FitzGerald M.G."/>
            <person name="French C."/>
            <person name="Gujja S."/>
            <person name="Hansen K."/>
            <person name="Keifenheim D."/>
            <person name="Levin J.Z."/>
            <person name="Mosher R.A."/>
            <person name="Mueller C.A."/>
            <person name="Pfiffner J."/>
            <person name="Priest M."/>
            <person name="Russ C."/>
            <person name="Smialowska A."/>
            <person name="Swoboda P."/>
            <person name="Sykes S.M."/>
            <person name="Vaughn M."/>
            <person name="Vengrova S."/>
            <person name="Yoder R."/>
            <person name="Zeng Q."/>
            <person name="Allshire R."/>
            <person name="Baulcombe D."/>
            <person name="Birren B.W."/>
            <person name="Brown W."/>
            <person name="Ekwall K."/>
            <person name="Kellis M."/>
            <person name="Leatherwood J."/>
            <person name="Levin H."/>
            <person name="Margalit H."/>
            <person name="Martienssen R."/>
            <person name="Nieduszynski C.A."/>
            <person name="Spatafora J.W."/>
            <person name="Friedman N."/>
            <person name="Dalgaard J.Z."/>
            <person name="Baumann P."/>
            <person name="Niki H."/>
            <person name="Regev A."/>
            <person name="Nusbaum C."/>
        </authorList>
    </citation>
    <scope>NUCLEOTIDE SEQUENCE [LARGE SCALE GENOMIC DNA]</scope>
    <source>
        <strain evidence="3">OY26 / ATCC MYA-4695 / CBS 11777 / NBRC 106824 / NRRL Y48691</strain>
    </source>
</reference>
<dbReference type="HOGENOM" id="CLU_2499155_0_0_1"/>
<keyword evidence="3" id="KW-1185">Reference proteome</keyword>
<dbReference type="EMBL" id="KE546991">
    <property type="protein sequence ID" value="EPY51204.1"/>
    <property type="molecule type" value="Genomic_DNA"/>
</dbReference>
<proteinExistence type="predicted"/>
<keyword evidence="1" id="KW-1133">Transmembrane helix</keyword>
<gene>
    <name evidence="2" type="ORF">SPOG_02381</name>
</gene>
<organism evidence="2 3">
    <name type="scientific">Schizosaccharomyces cryophilus (strain OY26 / ATCC MYA-4695 / CBS 11777 / NBRC 106824 / NRRL Y48691)</name>
    <name type="common">Fission yeast</name>
    <dbReference type="NCBI Taxonomy" id="653667"/>
    <lineage>
        <taxon>Eukaryota</taxon>
        <taxon>Fungi</taxon>
        <taxon>Dikarya</taxon>
        <taxon>Ascomycota</taxon>
        <taxon>Taphrinomycotina</taxon>
        <taxon>Schizosaccharomycetes</taxon>
        <taxon>Schizosaccharomycetales</taxon>
        <taxon>Schizosaccharomycetaceae</taxon>
        <taxon>Schizosaccharomyces</taxon>
    </lineage>
</organism>
<dbReference type="RefSeq" id="XP_013023776.1">
    <property type="nucleotide sequence ID" value="XM_013168322.1"/>
</dbReference>
<keyword evidence="1" id="KW-0812">Transmembrane</keyword>
<name>S9VY83_SCHCR</name>
<dbReference type="OrthoDB" id="10397837at2759"/>
<sequence length="86" mass="9586">MPVTYREALLQTNDNWGKIKLCLKVLIGLIALDYALLAYMYNESSITEGTNLLWTLLSVFSICISNSNANRVEEGALFERSLGINA</sequence>